<dbReference type="GO" id="GO:0008017">
    <property type="term" value="F:microtubule binding"/>
    <property type="evidence" value="ECO:0007669"/>
    <property type="project" value="InterPro"/>
</dbReference>
<dbReference type="GO" id="GO:0015630">
    <property type="term" value="C:microtubule cytoskeleton"/>
    <property type="evidence" value="ECO:0007669"/>
    <property type="project" value="TreeGrafter"/>
</dbReference>
<dbReference type="PANTHER" id="PTHR47972:SF2">
    <property type="entry name" value="KINESIN-LIKE PROTEIN KIN-14S"/>
    <property type="match status" value="1"/>
</dbReference>
<proteinExistence type="inferred from homology"/>
<dbReference type="InterPro" id="IPR027417">
    <property type="entry name" value="P-loop_NTPase"/>
</dbReference>
<feature type="region of interest" description="Disordered" evidence="3">
    <location>
        <begin position="1"/>
        <end position="35"/>
    </location>
</feature>
<dbReference type="PANTHER" id="PTHR47972">
    <property type="entry name" value="KINESIN-LIKE PROTEIN KLP-3"/>
    <property type="match status" value="1"/>
</dbReference>
<dbReference type="PROSITE" id="PS50067">
    <property type="entry name" value="KINESIN_MOTOR_2"/>
    <property type="match status" value="1"/>
</dbReference>
<dbReference type="InterPro" id="IPR036961">
    <property type="entry name" value="Kinesin_motor_dom_sf"/>
</dbReference>
<comment type="caution">
    <text evidence="5">The sequence shown here is derived from an EMBL/GenBank/DDBJ whole genome shotgun (WGS) entry which is preliminary data.</text>
</comment>
<feature type="compositionally biased region" description="Polar residues" evidence="3">
    <location>
        <begin position="1"/>
        <end position="14"/>
    </location>
</feature>
<evidence type="ECO:0000256" key="2">
    <source>
        <dbReference type="PROSITE-ProRule" id="PRU00283"/>
    </source>
</evidence>
<dbReference type="InterPro" id="IPR031852">
    <property type="entry name" value="Vik1/Cik1_MT-bd"/>
</dbReference>
<dbReference type="AlphaFoldDB" id="A0A699U0I2"/>
<feature type="non-terminal residue" evidence="5">
    <location>
        <position position="175"/>
    </location>
</feature>
<feature type="domain" description="Kinesin motor" evidence="4">
    <location>
        <begin position="105"/>
        <end position="175"/>
    </location>
</feature>
<dbReference type="Gene3D" id="3.40.850.10">
    <property type="entry name" value="Kinesin motor domain"/>
    <property type="match status" value="1"/>
</dbReference>
<evidence type="ECO:0000313" key="5">
    <source>
        <dbReference type="EMBL" id="GFD14866.1"/>
    </source>
</evidence>
<dbReference type="GO" id="GO:0005524">
    <property type="term" value="F:ATP binding"/>
    <property type="evidence" value="ECO:0007669"/>
    <property type="project" value="InterPro"/>
</dbReference>
<dbReference type="GO" id="GO:0003777">
    <property type="term" value="F:microtubule motor activity"/>
    <property type="evidence" value="ECO:0007669"/>
    <property type="project" value="InterPro"/>
</dbReference>
<evidence type="ECO:0000256" key="3">
    <source>
        <dbReference type="SAM" id="MobiDB-lite"/>
    </source>
</evidence>
<accession>A0A699U0I2</accession>
<name>A0A699U0I2_TANCI</name>
<gene>
    <name evidence="5" type="ORF">Tci_886835</name>
</gene>
<evidence type="ECO:0000259" key="4">
    <source>
        <dbReference type="PROSITE" id="PS50067"/>
    </source>
</evidence>
<protein>
    <submittedName>
        <fullName evidence="5">Kinesin-like protein KIN-14S</fullName>
    </submittedName>
</protein>
<organism evidence="5">
    <name type="scientific">Tanacetum cinerariifolium</name>
    <name type="common">Dalmatian daisy</name>
    <name type="synonym">Chrysanthemum cinerariifolium</name>
    <dbReference type="NCBI Taxonomy" id="118510"/>
    <lineage>
        <taxon>Eukaryota</taxon>
        <taxon>Viridiplantae</taxon>
        <taxon>Streptophyta</taxon>
        <taxon>Embryophyta</taxon>
        <taxon>Tracheophyta</taxon>
        <taxon>Spermatophyta</taxon>
        <taxon>Magnoliopsida</taxon>
        <taxon>eudicotyledons</taxon>
        <taxon>Gunneridae</taxon>
        <taxon>Pentapetalae</taxon>
        <taxon>asterids</taxon>
        <taxon>campanulids</taxon>
        <taxon>Asterales</taxon>
        <taxon>Asteraceae</taxon>
        <taxon>Asteroideae</taxon>
        <taxon>Anthemideae</taxon>
        <taxon>Anthemidinae</taxon>
        <taxon>Tanacetum</taxon>
    </lineage>
</organism>
<reference evidence="5" key="1">
    <citation type="journal article" date="2019" name="Sci. Rep.">
        <title>Draft genome of Tanacetum cinerariifolium, the natural source of mosquito coil.</title>
        <authorList>
            <person name="Yamashiro T."/>
            <person name="Shiraishi A."/>
            <person name="Satake H."/>
            <person name="Nakayama K."/>
        </authorList>
    </citation>
    <scope>NUCLEOTIDE SEQUENCE</scope>
</reference>
<keyword evidence="1" id="KW-0505">Motor protein</keyword>
<evidence type="ECO:0000256" key="1">
    <source>
        <dbReference type="ARBA" id="ARBA00023175"/>
    </source>
</evidence>
<feature type="non-terminal residue" evidence="5">
    <location>
        <position position="1"/>
    </location>
</feature>
<dbReference type="SUPFAM" id="SSF52540">
    <property type="entry name" value="P-loop containing nucleoside triphosphate hydrolases"/>
    <property type="match status" value="1"/>
</dbReference>
<dbReference type="GO" id="GO:0007018">
    <property type="term" value="P:microtubule-based movement"/>
    <property type="evidence" value="ECO:0007669"/>
    <property type="project" value="InterPro"/>
</dbReference>
<dbReference type="EMBL" id="BKCJ011282490">
    <property type="protein sequence ID" value="GFD14866.1"/>
    <property type="molecule type" value="Genomic_DNA"/>
</dbReference>
<comment type="caution">
    <text evidence="2">Lacks conserved residue(s) required for the propagation of feature annotation.</text>
</comment>
<dbReference type="InterPro" id="IPR027640">
    <property type="entry name" value="Kinesin-like_fam"/>
</dbReference>
<dbReference type="InterPro" id="IPR001752">
    <property type="entry name" value="Kinesin_motor_dom"/>
</dbReference>
<comment type="similarity">
    <text evidence="2">Belongs to the TRAFAC class myosin-kinesin ATPase superfamily. Kinesin family.</text>
</comment>
<dbReference type="Pfam" id="PF16796">
    <property type="entry name" value="Microtub_bd"/>
    <property type="match status" value="1"/>
</dbReference>
<sequence>NVQHGSSPGCNAKSSYELKNKDDAEDAEEQPNSLKSASLALEEVEGCHPAAKVRQMKQPVHAMEVAFQNFKKSSQEDYEILKNRLDLECAERRRLPNELIELKGNIRVLCRCRPLNRDEIARGLTSVVDFDSSLENELKIVGADSSEKRFKFDHIFRPEDNQEAVFEQTSPLVVS</sequence>